<feature type="compositionally biased region" description="Polar residues" evidence="1">
    <location>
        <begin position="66"/>
        <end position="83"/>
    </location>
</feature>
<accession>A0ABP5GYK9</accession>
<dbReference type="EMBL" id="BAAAQN010000080">
    <property type="protein sequence ID" value="GAA2060709.1"/>
    <property type="molecule type" value="Genomic_DNA"/>
</dbReference>
<keyword evidence="3" id="KW-1185">Reference proteome</keyword>
<feature type="compositionally biased region" description="Polar residues" evidence="1">
    <location>
        <begin position="192"/>
        <end position="201"/>
    </location>
</feature>
<reference evidence="3" key="1">
    <citation type="journal article" date="2019" name="Int. J. Syst. Evol. Microbiol.">
        <title>The Global Catalogue of Microorganisms (GCM) 10K type strain sequencing project: providing services to taxonomists for standard genome sequencing and annotation.</title>
        <authorList>
            <consortium name="The Broad Institute Genomics Platform"/>
            <consortium name="The Broad Institute Genome Sequencing Center for Infectious Disease"/>
            <person name="Wu L."/>
            <person name="Ma J."/>
        </authorList>
    </citation>
    <scope>NUCLEOTIDE SEQUENCE [LARGE SCALE GENOMIC DNA]</scope>
    <source>
        <strain evidence="3">JCM 16014</strain>
    </source>
</reference>
<sequence length="264" mass="27740">MRSGVPASAERSGTAYPATGISSAPTTIAADHRAPTLRHKARLPPPPPPPPPTPGSRSRSRSTTTARHNNVPDNATANVTNGAPPTAANGVNGESGCENASRPHENPPNGHRDRTASSATHRHACHSGANRAIDTRAMAHPNGMKYSDSMSPTASCAPGPKTRRNWNITQQNPVPNQNPMSMPRRPLRPANSADTAATINGATGHHPTGANARFSTAPASSANAARRTASRLGRRRNHRRRCGPPASSTFATCATHPKKDLRKP</sequence>
<name>A0ABP5GYK9_9ACTN</name>
<feature type="compositionally biased region" description="Polar residues" evidence="1">
    <location>
        <begin position="165"/>
        <end position="180"/>
    </location>
</feature>
<feature type="compositionally biased region" description="Low complexity" evidence="1">
    <location>
        <begin position="55"/>
        <end position="65"/>
    </location>
</feature>
<dbReference type="Proteomes" id="UP001500751">
    <property type="component" value="Unassembled WGS sequence"/>
</dbReference>
<evidence type="ECO:0000313" key="3">
    <source>
        <dbReference type="Proteomes" id="UP001500751"/>
    </source>
</evidence>
<evidence type="ECO:0000313" key="2">
    <source>
        <dbReference type="EMBL" id="GAA2060709.1"/>
    </source>
</evidence>
<feature type="compositionally biased region" description="Low complexity" evidence="1">
    <location>
        <begin position="215"/>
        <end position="227"/>
    </location>
</feature>
<feature type="compositionally biased region" description="Basic and acidic residues" evidence="1">
    <location>
        <begin position="101"/>
        <end position="115"/>
    </location>
</feature>
<evidence type="ECO:0000256" key="1">
    <source>
        <dbReference type="SAM" id="MobiDB-lite"/>
    </source>
</evidence>
<protein>
    <submittedName>
        <fullName evidence="2">Uncharacterized protein</fullName>
    </submittedName>
</protein>
<gene>
    <name evidence="2" type="ORF">GCM10009839_84390</name>
</gene>
<comment type="caution">
    <text evidence="2">The sequence shown here is derived from an EMBL/GenBank/DDBJ whole genome shotgun (WGS) entry which is preliminary data.</text>
</comment>
<feature type="region of interest" description="Disordered" evidence="1">
    <location>
        <begin position="1"/>
        <end position="264"/>
    </location>
</feature>
<organism evidence="2 3">
    <name type="scientific">Catenulispora yoronensis</name>
    <dbReference type="NCBI Taxonomy" id="450799"/>
    <lineage>
        <taxon>Bacteria</taxon>
        <taxon>Bacillati</taxon>
        <taxon>Actinomycetota</taxon>
        <taxon>Actinomycetes</taxon>
        <taxon>Catenulisporales</taxon>
        <taxon>Catenulisporaceae</taxon>
        <taxon>Catenulispora</taxon>
    </lineage>
</organism>
<proteinExistence type="predicted"/>
<feature type="compositionally biased region" description="Pro residues" evidence="1">
    <location>
        <begin position="43"/>
        <end position="54"/>
    </location>
</feature>
<feature type="compositionally biased region" description="Basic residues" evidence="1">
    <location>
        <begin position="228"/>
        <end position="242"/>
    </location>
</feature>